<evidence type="ECO:0000313" key="8">
    <source>
        <dbReference type="Proteomes" id="UP000292859"/>
    </source>
</evidence>
<dbReference type="OrthoDB" id="9780854at2"/>
<dbReference type="PANTHER" id="PTHR41251:SF1">
    <property type="entry name" value="NON-HOMOLOGOUS END JOINING PROTEIN KU"/>
    <property type="match status" value="1"/>
</dbReference>
<dbReference type="PIRSF" id="PIRSF006493">
    <property type="entry name" value="Prok_Ku"/>
    <property type="match status" value="1"/>
</dbReference>
<keyword evidence="8" id="KW-1185">Reference proteome</keyword>
<evidence type="ECO:0000313" key="5">
    <source>
        <dbReference type="EMBL" id="SNR47834.1"/>
    </source>
</evidence>
<organism evidence="5 7">
    <name type="scientific">Paracoccus sediminis</name>
    <dbReference type="NCBI Taxonomy" id="1214787"/>
    <lineage>
        <taxon>Bacteria</taxon>
        <taxon>Pseudomonadati</taxon>
        <taxon>Pseudomonadota</taxon>
        <taxon>Alphaproteobacteria</taxon>
        <taxon>Rhodobacterales</taxon>
        <taxon>Paracoccaceae</taxon>
        <taxon>Paracoccus</taxon>
    </lineage>
</organism>
<comment type="subunit">
    <text evidence="2">Homodimer. Interacts with LigD.</text>
</comment>
<dbReference type="GO" id="GO:0006310">
    <property type="term" value="P:DNA recombination"/>
    <property type="evidence" value="ECO:0007669"/>
    <property type="project" value="UniProtKB-KW"/>
</dbReference>
<keyword evidence="2" id="KW-0234">DNA repair</keyword>
<reference evidence="7" key="1">
    <citation type="submission" date="2017-06" db="EMBL/GenBank/DDBJ databases">
        <authorList>
            <person name="Varghese N."/>
            <person name="Submissions S."/>
        </authorList>
    </citation>
    <scope>NUCLEOTIDE SEQUENCE [LARGE SCALE GENOMIC DNA]</scope>
    <source>
        <strain evidence="7">DSM 26170</strain>
    </source>
</reference>
<keyword evidence="2" id="KW-0233">DNA recombination</keyword>
<reference evidence="6 8" key="3">
    <citation type="submission" date="2019-02" db="EMBL/GenBank/DDBJ databases">
        <authorList>
            <person name="Zhang G."/>
        </authorList>
    </citation>
    <scope>NUCLEOTIDE SEQUENCE [LARGE SCALE GENOMIC DNA]</scope>
    <source>
        <strain evidence="6 8">CMB17</strain>
    </source>
</reference>
<dbReference type="InterPro" id="IPR006164">
    <property type="entry name" value="DNA_bd_Ku70/Ku80"/>
</dbReference>
<comment type="similarity">
    <text evidence="2">Belongs to the prokaryotic Ku family.</text>
</comment>
<dbReference type="RefSeq" id="WP_089387946.1">
    <property type="nucleotide sequence ID" value="NZ_FZNM01000005.1"/>
</dbReference>
<dbReference type="Proteomes" id="UP000198409">
    <property type="component" value="Unassembled WGS sequence"/>
</dbReference>
<sequence>MAPRASWKGFLKIAEIGCAVALYPASSTSDRIGFHTLNRKTGNRVRRIFVDSGTGKPVDPDDQVKGYETAAGDHIMLDPDEIEAALPDNDKTLSVSAFVGCDDIDDLYFDKPYYIAHADPGAIKAFALIRDGMRAEKVAALAQTVLFRRARTVLIRAHHDGLIGTTLNFAYEVRDPAQAFAHLPDTRTGDEMLDLACALVATRRGAFDPGTVVDRYEDALADLVRAKAEGRRLPPPREPAPCESVDLLAALRDSAARTDPARRPAKPRGAPRTARSGRSDKKAG</sequence>
<accession>A0A238WNK2</accession>
<gene>
    <name evidence="2" type="primary">ku</name>
    <name evidence="6" type="ORF">EYF88_09455</name>
    <name evidence="5" type="ORF">SAMN06265378_10599</name>
</gene>
<evidence type="ECO:0000259" key="4">
    <source>
        <dbReference type="SMART" id="SM00559"/>
    </source>
</evidence>
<dbReference type="EMBL" id="SIRL01000005">
    <property type="protein sequence ID" value="TBN50458.1"/>
    <property type="molecule type" value="Genomic_DNA"/>
</dbReference>
<evidence type="ECO:0000256" key="3">
    <source>
        <dbReference type="SAM" id="MobiDB-lite"/>
    </source>
</evidence>
<dbReference type="InterPro" id="IPR009187">
    <property type="entry name" value="Prok_Ku"/>
</dbReference>
<comment type="function">
    <text evidence="2">With LigD forms a non-homologous end joining (NHEJ) DNA repair enzyme, which repairs dsDNA breaks with reduced fidelity. Binds linear dsDNA with 5'- and 3'- overhangs but not closed circular dsDNA nor ssDNA. Recruits and stimulates the ligase activity of LigD.</text>
</comment>
<dbReference type="Gene3D" id="2.40.290.10">
    <property type="match status" value="1"/>
</dbReference>
<reference evidence="5" key="2">
    <citation type="submission" date="2017-06" db="EMBL/GenBank/DDBJ databases">
        <authorList>
            <person name="Kim H.J."/>
            <person name="Triplett B.A."/>
        </authorList>
    </citation>
    <scope>NUCLEOTIDE SEQUENCE [LARGE SCALE GENOMIC DNA]</scope>
    <source>
        <strain evidence="5">DSM 26170</strain>
    </source>
</reference>
<evidence type="ECO:0000256" key="2">
    <source>
        <dbReference type="HAMAP-Rule" id="MF_01875"/>
    </source>
</evidence>
<dbReference type="NCBIfam" id="TIGR02772">
    <property type="entry name" value="Ku_bact"/>
    <property type="match status" value="1"/>
</dbReference>
<dbReference type="AlphaFoldDB" id="A0A238WNK2"/>
<name>A0A238WNK2_9RHOB</name>
<evidence type="ECO:0000256" key="1">
    <source>
        <dbReference type="ARBA" id="ARBA00023125"/>
    </source>
</evidence>
<dbReference type="GO" id="GO:0006303">
    <property type="term" value="P:double-strand break repair via nonhomologous end joining"/>
    <property type="evidence" value="ECO:0007669"/>
    <property type="project" value="UniProtKB-UniRule"/>
</dbReference>
<dbReference type="GO" id="GO:0003690">
    <property type="term" value="F:double-stranded DNA binding"/>
    <property type="evidence" value="ECO:0007669"/>
    <property type="project" value="UniProtKB-UniRule"/>
</dbReference>
<keyword evidence="1 2" id="KW-0238">DNA-binding</keyword>
<dbReference type="SUPFAM" id="SSF100939">
    <property type="entry name" value="SPOC domain-like"/>
    <property type="match status" value="1"/>
</dbReference>
<dbReference type="SMART" id="SM00559">
    <property type="entry name" value="Ku78"/>
    <property type="match status" value="1"/>
</dbReference>
<dbReference type="Proteomes" id="UP000292859">
    <property type="component" value="Unassembled WGS sequence"/>
</dbReference>
<dbReference type="PANTHER" id="PTHR41251">
    <property type="entry name" value="NON-HOMOLOGOUS END JOINING PROTEIN KU"/>
    <property type="match status" value="1"/>
</dbReference>
<feature type="region of interest" description="Disordered" evidence="3">
    <location>
        <begin position="251"/>
        <end position="284"/>
    </location>
</feature>
<dbReference type="HAMAP" id="MF_01875">
    <property type="entry name" value="Prokaryotic_Ku"/>
    <property type="match status" value="1"/>
</dbReference>
<proteinExistence type="inferred from homology"/>
<evidence type="ECO:0000313" key="7">
    <source>
        <dbReference type="Proteomes" id="UP000198409"/>
    </source>
</evidence>
<feature type="domain" description="Ku" evidence="4">
    <location>
        <begin position="55"/>
        <end position="185"/>
    </location>
</feature>
<evidence type="ECO:0000313" key="6">
    <source>
        <dbReference type="EMBL" id="TBN50458.1"/>
    </source>
</evidence>
<dbReference type="EMBL" id="FZNM01000005">
    <property type="protein sequence ID" value="SNR47834.1"/>
    <property type="molecule type" value="Genomic_DNA"/>
</dbReference>
<protein>
    <recommendedName>
        <fullName evidence="2">Non-homologous end joining protein Ku</fullName>
    </recommendedName>
</protein>
<keyword evidence="2" id="KW-0227">DNA damage</keyword>
<dbReference type="Pfam" id="PF02735">
    <property type="entry name" value="Ku"/>
    <property type="match status" value="1"/>
</dbReference>
<dbReference type="InterPro" id="IPR016194">
    <property type="entry name" value="SPOC-like_C_dom_sf"/>
</dbReference>